<accession>A0A9W8YLI4</accession>
<dbReference type="InterPro" id="IPR029069">
    <property type="entry name" value="HotDog_dom_sf"/>
</dbReference>
<keyword evidence="4" id="KW-0560">Oxidoreductase</keyword>
<evidence type="ECO:0000313" key="6">
    <source>
        <dbReference type="EMBL" id="KAJ4387236.1"/>
    </source>
</evidence>
<protein>
    <submittedName>
        <fullName evidence="6">Beta subunit of fatty acid synthetase</fullName>
        <ecNumber evidence="6">2.3.1.86</ecNumber>
    </submittedName>
</protein>
<dbReference type="Gene3D" id="3.30.70.3330">
    <property type="match status" value="1"/>
</dbReference>
<dbReference type="InterPro" id="IPR032088">
    <property type="entry name" value="SAT"/>
</dbReference>
<dbReference type="InterPro" id="IPR014043">
    <property type="entry name" value="Acyl_transferase_dom"/>
</dbReference>
<dbReference type="GO" id="GO:0004312">
    <property type="term" value="F:fatty acid synthase activity"/>
    <property type="evidence" value="ECO:0007669"/>
    <property type="project" value="InterPro"/>
</dbReference>
<evidence type="ECO:0000256" key="4">
    <source>
        <dbReference type="ARBA" id="ARBA00023002"/>
    </source>
</evidence>
<dbReference type="Gene3D" id="3.10.129.10">
    <property type="entry name" value="Hotdog Thioesterase"/>
    <property type="match status" value="2"/>
</dbReference>
<dbReference type="SMART" id="SM00827">
    <property type="entry name" value="PKS_AT"/>
    <property type="match status" value="1"/>
</dbReference>
<dbReference type="Gene3D" id="3.30.70.3320">
    <property type="match status" value="1"/>
</dbReference>
<dbReference type="Pfam" id="PF01575">
    <property type="entry name" value="MaoC_dehydratas"/>
    <property type="match status" value="1"/>
</dbReference>
<evidence type="ECO:0000256" key="1">
    <source>
        <dbReference type="ARBA" id="ARBA00022679"/>
    </source>
</evidence>
<dbReference type="GO" id="GO:0006633">
    <property type="term" value="P:fatty acid biosynthetic process"/>
    <property type="evidence" value="ECO:0007669"/>
    <property type="project" value="InterPro"/>
</dbReference>
<dbReference type="InterPro" id="IPR016035">
    <property type="entry name" value="Acyl_Trfase/lysoPLipase"/>
</dbReference>
<dbReference type="Pfam" id="PF16073">
    <property type="entry name" value="SAT"/>
    <property type="match status" value="1"/>
</dbReference>
<dbReference type="Gene3D" id="6.10.60.10">
    <property type="match status" value="1"/>
</dbReference>
<dbReference type="EMBL" id="JAPEVB010000005">
    <property type="protein sequence ID" value="KAJ4387236.1"/>
    <property type="molecule type" value="Genomic_DNA"/>
</dbReference>
<reference evidence="6" key="1">
    <citation type="submission" date="2022-10" db="EMBL/GenBank/DDBJ databases">
        <title>Tapping the CABI collections for fungal endophytes: first genome assemblies for Collariella, Neodidymelliopsis, Ascochyta clinopodiicola, Didymella pomorum, Didymosphaeria variabile, Neocosmospora piperis and Neocucurbitaria cava.</title>
        <authorList>
            <person name="Hill R."/>
        </authorList>
    </citation>
    <scope>NUCLEOTIDE SEQUENCE</scope>
    <source>
        <strain evidence="6">IMI 355082</strain>
    </source>
</reference>
<dbReference type="Pfam" id="PF00698">
    <property type="entry name" value="Acyl_transf_1"/>
    <property type="match status" value="1"/>
</dbReference>
<dbReference type="GO" id="GO:0019171">
    <property type="term" value="F:(3R)-hydroxyacyl-[acyl-carrier-protein] dehydratase activity"/>
    <property type="evidence" value="ECO:0007669"/>
    <property type="project" value="InterPro"/>
</dbReference>
<dbReference type="Gene3D" id="3.20.20.70">
    <property type="entry name" value="Aldolase class I"/>
    <property type="match status" value="1"/>
</dbReference>
<dbReference type="InterPro" id="IPR050830">
    <property type="entry name" value="Fungal_FAS"/>
</dbReference>
<dbReference type="SUPFAM" id="SSF54637">
    <property type="entry name" value="Thioesterase/thiol ester dehydrase-isomerase"/>
    <property type="match status" value="1"/>
</dbReference>
<dbReference type="PANTHER" id="PTHR10982:SF21">
    <property type="entry name" value="FATTY ACID SYNTHASE SUBUNIT BETA"/>
    <property type="match status" value="1"/>
</dbReference>
<keyword evidence="3" id="KW-0521">NADP</keyword>
<evidence type="ECO:0000256" key="3">
    <source>
        <dbReference type="ARBA" id="ARBA00022857"/>
    </source>
</evidence>
<dbReference type="GO" id="GO:0005835">
    <property type="term" value="C:fatty acid synthase complex"/>
    <property type="evidence" value="ECO:0007669"/>
    <property type="project" value="InterPro"/>
</dbReference>
<dbReference type="Gene3D" id="1.20.930.70">
    <property type="match status" value="1"/>
</dbReference>
<dbReference type="InterPro" id="IPR013785">
    <property type="entry name" value="Aldolase_TIM"/>
</dbReference>
<evidence type="ECO:0000256" key="2">
    <source>
        <dbReference type="ARBA" id="ARBA00022801"/>
    </source>
</evidence>
<gene>
    <name evidence="6" type="primary">FAS1_3</name>
    <name evidence="6" type="ORF">N0V93_007825</name>
</gene>
<proteinExistence type="predicted"/>
<organism evidence="6 7">
    <name type="scientific">Gnomoniopsis smithogilvyi</name>
    <dbReference type="NCBI Taxonomy" id="1191159"/>
    <lineage>
        <taxon>Eukaryota</taxon>
        <taxon>Fungi</taxon>
        <taxon>Dikarya</taxon>
        <taxon>Ascomycota</taxon>
        <taxon>Pezizomycotina</taxon>
        <taxon>Sordariomycetes</taxon>
        <taxon>Sordariomycetidae</taxon>
        <taxon>Diaporthales</taxon>
        <taxon>Gnomoniaceae</taxon>
        <taxon>Gnomoniopsis</taxon>
    </lineage>
</organism>
<dbReference type="EC" id="2.3.1.86" evidence="6"/>
<dbReference type="InterPro" id="IPR013565">
    <property type="entry name" value="Fas1/AflB-like_central"/>
</dbReference>
<comment type="caution">
    <text evidence="6">The sequence shown here is derived from an EMBL/GenBank/DDBJ whole genome shotgun (WGS) entry which is preliminary data.</text>
</comment>
<dbReference type="GO" id="GO:0016787">
    <property type="term" value="F:hydrolase activity"/>
    <property type="evidence" value="ECO:0007669"/>
    <property type="project" value="UniProtKB-KW"/>
</dbReference>
<evidence type="ECO:0000259" key="5">
    <source>
        <dbReference type="SMART" id="SM00827"/>
    </source>
</evidence>
<keyword evidence="1 6" id="KW-0808">Transferase</keyword>
<dbReference type="InterPro" id="IPR003965">
    <property type="entry name" value="Fatty_acid_synthase"/>
</dbReference>
<dbReference type="SUPFAM" id="SSF52151">
    <property type="entry name" value="FabD/lysophospholipase-like"/>
    <property type="match status" value="2"/>
</dbReference>
<dbReference type="InterPro" id="IPR040883">
    <property type="entry name" value="FAS_meander"/>
</dbReference>
<dbReference type="Proteomes" id="UP001140453">
    <property type="component" value="Unassembled WGS sequence"/>
</dbReference>
<dbReference type="Pfam" id="PF17951">
    <property type="entry name" value="FAS_meander"/>
    <property type="match status" value="1"/>
</dbReference>
<name>A0A9W8YLI4_9PEZI</name>
<dbReference type="Pfam" id="PF08354">
    <property type="entry name" value="Fas1-AflB-like_hel"/>
    <property type="match status" value="1"/>
</dbReference>
<dbReference type="Gene3D" id="3.30.1120.100">
    <property type="match status" value="1"/>
</dbReference>
<dbReference type="Gene3D" id="3.40.366.10">
    <property type="entry name" value="Malonyl-Coenzyme A Acyl Carrier Protein, domain 2"/>
    <property type="match status" value="3"/>
</dbReference>
<dbReference type="PRINTS" id="PR01483">
    <property type="entry name" value="FASYNTHASE"/>
</dbReference>
<keyword evidence="7" id="KW-1185">Reference proteome</keyword>
<dbReference type="PANTHER" id="PTHR10982">
    <property type="entry name" value="MALONYL COA-ACYL CARRIER PROTEIN TRANSACYLASE"/>
    <property type="match status" value="1"/>
</dbReference>
<dbReference type="InterPro" id="IPR001227">
    <property type="entry name" value="Ac_transferase_dom_sf"/>
</dbReference>
<feature type="domain" description="Malonyl-CoA:ACP transacylase (MAT)" evidence="5">
    <location>
        <begin position="1527"/>
        <end position="1898"/>
    </location>
</feature>
<keyword evidence="6" id="KW-0012">Acyltransferase</keyword>
<dbReference type="GO" id="GO:0004318">
    <property type="term" value="F:enoyl-[acyl-carrier-protein] reductase (NADH) activity"/>
    <property type="evidence" value="ECO:0007669"/>
    <property type="project" value="InterPro"/>
</dbReference>
<dbReference type="GO" id="GO:0004321">
    <property type="term" value="F:fatty-acyl-CoA synthase activity"/>
    <property type="evidence" value="ECO:0007669"/>
    <property type="project" value="UniProtKB-EC"/>
</dbReference>
<keyword evidence="2" id="KW-0378">Hydrolase</keyword>
<dbReference type="OrthoDB" id="4251012at2759"/>
<evidence type="ECO:0000313" key="7">
    <source>
        <dbReference type="Proteomes" id="UP001140453"/>
    </source>
</evidence>
<dbReference type="InterPro" id="IPR002539">
    <property type="entry name" value="MaoC-like_dom"/>
</dbReference>
<sequence length="1898" mass="207625">MAPQPLFIHNSIPSTVRLGGDTPLLIVWGGLGFSRRPIRDLRDLFALYTNELTEFLQHCSNILQPLLVEEAKAAGDASEVKQGLMEWITGPSRRSPSVSHAVTMAVTTILQMSRYVLLCKRLGKTPGDIARSASAFTGHSVGIYVAIGMAAADSWESLYTIADGILTGTFHGEKCAGAVWDGKNLVSQASLTDCMRRGEGTPSPMLSVAGLDYARLAMEMDVLNEQLPTDRKLHLALTNDVDSYVVAGGPEGLVGLCARLRAPAPNMVRQQHQCSLQFIPVSSPFHSPHIQNCTASLAQKMESFVINKSDLLVPVWDLDSFLDAHSGEFTENISPLIGKLIYPRAVDWPGIMRNMNGKWQVLDFGPGGSGGVGALINKMKSDPKTRVYTMFPTDTFGGSKYSADAPPMLSVVSNDPNSQTYARINLAGRCLPESNTDAASGKTLRSKFTEVMGLPRVLVAGMTPTTCDIDLVAAIMNAGFYVEFATGGYHDADSLATAIKSLASKIPSGRLITLNIIYANPRGLSWMIPQIATLVRQGCPIGGITIGAGVPDATVVSEWIKLMELSYIGFKPASSAAILQVLDIARAHPTLPVLLQWTGGRAGGHHSREDFHQPILDTYQAIREVNNVILVGGSGFGDATGSWPYISGEWSQAFGRGPMPFDATLIGTCIMTTQEAKTSPAVKQAMVNAPGVKGEDWQASMQGGAGGVISIISHLGEAMHVIATRGMLLWAEMDKTLFNLPKDKMLARLTARKSEIITRLNNDHQKVWFGLDYDLMKPVDICDMTYFSVLRRLVDLVHPERTGSWTHRSYREIVNDWLMRILERFGESPNGFNLLADPRDQVKEVATKLPEADQHLLSLEDTDYFIDLCGMRGRKPVPFIPVLDIDFPVWFKKDPLWQSENLDATFHGDADRVCTLAGPVALQYCNEMDVPVAIFLQGIEQGYLDKEASLGLSKPASSLASPLYEMDELVHLIGASCVSISADQLQIAQDCPGTIDDDLWLLLLGSKLGHWGRQLLGTRKLISGGKAYQNPARLIFKAQPGSLVRLSGETGDGYSTAEMYVGGGQGKEGVADAKVSIDGSTITILVFNPYTSDSQLSEFQLKFEYDTSRPYFPIAEERDGQGDRLTDFLGHVFFGPAGLAGGRLPPTVSHIEVEVTKERVLEWMKATDGQGLDIQETHHLGVAGEVPIEYSTILVMTLIWQLLLIRDWDVAKLLHRRTTISVKEGQRTLAIGDKLNVEWGLVGLHNTDSGIDAEFHMTFFRNGQEAIGLVYLFSVLNERVEDSKCFGTLGQSIWTLPLATEADIEVLISKSWVNPIVPRQTFQPGQILRFELVRELSGKTTGNVWIQKEGGKGTLCARVDPSAQETSGADLVADFMNRRGTRAEEQVRLPEAKALKTQAGKAFKITVPENSVEYCEVTKDFNPNHTLPAFARYSGWREPICQGNQTAALVLKLIRQEVPGASVSTLRKYDCDFRSVVYQGDTLAVSVKQVAMKHGGTVLSFTAVREGSDEVVVAGVVELEAPPTTFLFTGQGSQFAGMGLDMIPQSRPTRKIWAEADEYFESNWGFSLSDIVRRNPTSLTVNFSSRQGARVRQSYLAAQSILEDCDPSDRRVLFEGLHAKSRSFTFRHEDGMLSMTQFAQPAILVLERAAFEHLKSLGRVPRNACFAGHSLGEFAALGCMTEIWTLQAALKTVFIRGTLMQMAVPRDSRGRSGFGMAAVDPSRVRKGFSESDLRHLVDTIAQRTGLVLEMVNLNIRGKQYVCAGDKRGLDILREITDALQASESVLDITEQCEKLVNERTADVLSKLATDVVLKGGKALIPLPGIDVPFHSSTMSSMAKLFRRTLVTAVDSEKVKTEDLVGKWIPNVTGKPFSTDKAYLDMVIELTGSAKLISLVAAI</sequence>